<evidence type="ECO:0000256" key="2">
    <source>
        <dbReference type="ARBA" id="ARBA00004496"/>
    </source>
</evidence>
<sequence length="265" mass="29877">MTTRLTQSPLHAITRAASRISPTRLVSTRQTHLYRTQTQPLRSFSSSTPKLCQDPAADMPSTLIDLAKNRRTIYKLGKESPVPDSKIEELVNAAILHVPSSFNTQSTRLVVLLHDQHDRLWDIAIEAFEGLVKAGKISQEIWEKQTLPKLLGFKGAYGTILFYEDPAHIEPMQEKFATYKDNFLPWADHSNAMHQYFLWTGLEALGFGANLQHYSPLIDAGVANQWDLPSEWRNVAQLVFGSPEIAAGEKAQKPVEERVRVFGKL</sequence>
<dbReference type="STRING" id="60175.A0A1V6YL56"/>
<dbReference type="SUPFAM" id="SSF55469">
    <property type="entry name" value="FMN-dependent nitroreductase-like"/>
    <property type="match status" value="1"/>
</dbReference>
<accession>A0A1V6YL56</accession>
<keyword evidence="9" id="KW-1185">Reference proteome</keyword>
<dbReference type="GO" id="GO:0005634">
    <property type="term" value="C:nucleus"/>
    <property type="evidence" value="ECO:0007669"/>
    <property type="project" value="UniProtKB-SubCell"/>
</dbReference>
<dbReference type="GO" id="GO:0016491">
    <property type="term" value="F:oxidoreductase activity"/>
    <property type="evidence" value="ECO:0007669"/>
    <property type="project" value="UniProtKB-KW"/>
</dbReference>
<dbReference type="OMA" id="YDIPANW"/>
<dbReference type="InterPro" id="IPR033877">
    <property type="entry name" value="Frm2/Hbn1"/>
</dbReference>
<evidence type="ECO:0000313" key="9">
    <source>
        <dbReference type="Proteomes" id="UP000191691"/>
    </source>
</evidence>
<proteinExistence type="inferred from homology"/>
<keyword evidence="6" id="KW-0539">Nucleus</keyword>
<evidence type="ECO:0000313" key="8">
    <source>
        <dbReference type="EMBL" id="OQE87932.1"/>
    </source>
</evidence>
<dbReference type="GO" id="GO:0005737">
    <property type="term" value="C:cytoplasm"/>
    <property type="evidence" value="ECO:0007669"/>
    <property type="project" value="UniProtKB-SubCell"/>
</dbReference>
<dbReference type="AlphaFoldDB" id="A0A1V6YL56"/>
<keyword evidence="4" id="KW-0963">Cytoplasm</keyword>
<dbReference type="PANTHER" id="PTHR43035:SF3">
    <property type="entry name" value="NITROREDUCTASE DOMAIN-CONTAINING PROTEIN"/>
    <property type="match status" value="1"/>
</dbReference>
<reference evidence="9" key="1">
    <citation type="journal article" date="2017" name="Nat. Microbiol.">
        <title>Global analysis of biosynthetic gene clusters reveals vast potential of secondary metabolite production in Penicillium species.</title>
        <authorList>
            <person name="Nielsen J.C."/>
            <person name="Grijseels S."/>
            <person name="Prigent S."/>
            <person name="Ji B."/>
            <person name="Dainat J."/>
            <person name="Nielsen K.F."/>
            <person name="Frisvad J.C."/>
            <person name="Workman M."/>
            <person name="Nielsen J."/>
        </authorList>
    </citation>
    <scope>NUCLEOTIDE SEQUENCE [LARGE SCALE GENOMIC DNA]</scope>
    <source>
        <strain evidence="9">IBT 13039</strain>
    </source>
</reference>
<feature type="domain" description="Nitroreductase" evidence="7">
    <location>
        <begin position="68"/>
        <end position="241"/>
    </location>
</feature>
<dbReference type="GO" id="GO:0034599">
    <property type="term" value="P:cellular response to oxidative stress"/>
    <property type="evidence" value="ECO:0007669"/>
    <property type="project" value="InterPro"/>
</dbReference>
<dbReference type="Gene3D" id="3.40.109.10">
    <property type="entry name" value="NADH Oxidase"/>
    <property type="match status" value="1"/>
</dbReference>
<dbReference type="InterPro" id="IPR029479">
    <property type="entry name" value="Nitroreductase"/>
</dbReference>
<name>A0A1V6YL56_PENNA</name>
<dbReference type="Proteomes" id="UP000191691">
    <property type="component" value="Unassembled WGS sequence"/>
</dbReference>
<comment type="caution">
    <text evidence="8">The sequence shown here is derived from an EMBL/GenBank/DDBJ whole genome shotgun (WGS) entry which is preliminary data.</text>
</comment>
<dbReference type="InterPro" id="IPR000415">
    <property type="entry name" value="Nitroreductase-like"/>
</dbReference>
<gene>
    <name evidence="8" type="ORF">PENNAL_c0018G08144</name>
</gene>
<evidence type="ECO:0000259" key="7">
    <source>
        <dbReference type="Pfam" id="PF00881"/>
    </source>
</evidence>
<dbReference type="EMBL" id="MOOB01000018">
    <property type="protein sequence ID" value="OQE87932.1"/>
    <property type="molecule type" value="Genomic_DNA"/>
</dbReference>
<dbReference type="FunFam" id="3.40.109.10:FF:000001">
    <property type="entry name" value="Nitroreductase family"/>
    <property type="match status" value="1"/>
</dbReference>
<evidence type="ECO:0000256" key="1">
    <source>
        <dbReference type="ARBA" id="ARBA00004123"/>
    </source>
</evidence>
<protein>
    <recommendedName>
        <fullName evidence="7">Nitroreductase domain-containing protein</fullName>
    </recommendedName>
</protein>
<evidence type="ECO:0000256" key="5">
    <source>
        <dbReference type="ARBA" id="ARBA00023002"/>
    </source>
</evidence>
<comment type="similarity">
    <text evidence="3">Belongs to the nitroreductase family.</text>
</comment>
<keyword evidence="5" id="KW-0560">Oxidoreductase</keyword>
<dbReference type="CDD" id="cd02140">
    <property type="entry name" value="Frm2-like"/>
    <property type="match status" value="1"/>
</dbReference>
<dbReference type="Pfam" id="PF00881">
    <property type="entry name" value="Nitroreductase"/>
    <property type="match status" value="1"/>
</dbReference>
<evidence type="ECO:0000256" key="6">
    <source>
        <dbReference type="ARBA" id="ARBA00023242"/>
    </source>
</evidence>
<organism evidence="8 9">
    <name type="scientific">Penicillium nalgiovense</name>
    <dbReference type="NCBI Taxonomy" id="60175"/>
    <lineage>
        <taxon>Eukaryota</taxon>
        <taxon>Fungi</taxon>
        <taxon>Dikarya</taxon>
        <taxon>Ascomycota</taxon>
        <taxon>Pezizomycotina</taxon>
        <taxon>Eurotiomycetes</taxon>
        <taxon>Eurotiomycetidae</taxon>
        <taxon>Eurotiales</taxon>
        <taxon>Aspergillaceae</taxon>
        <taxon>Penicillium</taxon>
    </lineage>
</organism>
<evidence type="ECO:0000256" key="3">
    <source>
        <dbReference type="ARBA" id="ARBA00007118"/>
    </source>
</evidence>
<evidence type="ECO:0000256" key="4">
    <source>
        <dbReference type="ARBA" id="ARBA00022490"/>
    </source>
</evidence>
<dbReference type="PANTHER" id="PTHR43035">
    <property type="entry name" value="FATTY ACID REPRESSION MUTANT PROTEIN 2-RELATED"/>
    <property type="match status" value="1"/>
</dbReference>
<comment type="subcellular location">
    <subcellularLocation>
        <location evidence="2">Cytoplasm</location>
    </subcellularLocation>
    <subcellularLocation>
        <location evidence="1">Nucleus</location>
    </subcellularLocation>
</comment>